<sequence>MSLESWHIVTGEYPPAHGGVADYTQSIARALAGAGDDVHVWAPPAPAPFAHEPGITLHTLPDHFGPRSLVTLSKGLSEARRGAGPSRSTRILLQYVPQAFGYRGMNLAFCAALASQRQDLWVMFHEVLFRRERGQKLRLGILAAVTQLMAAALVYRADRTFVSVPAWNDLLKAHVPGAKPATWLPIPSNIAFAPAPDRVAALRASLSQQGTWELVGHFGTYGGLIAPLVERVFAELFARHATCKAVLMGRNGPSFAANWIAKNPSVKDRLIVTGELSEEDMATHLAACDMTVQPYPDGVSSRRTSVMASLALGIPVVSNEGELSESIWRTEQSVGLGALDGDAQFPPMAELVCSLLNDRARASALGERGRGLYDRLFSIESTVRTLRGAS</sequence>
<reference evidence="1 2" key="1">
    <citation type="submission" date="2021-12" db="EMBL/GenBank/DDBJ databases">
        <title>Discovery of the Pendulisporaceae a myxobacterial family with distinct sporulation behavior and unique specialized metabolism.</title>
        <authorList>
            <person name="Garcia R."/>
            <person name="Popoff A."/>
            <person name="Bader C.D."/>
            <person name="Loehr J."/>
            <person name="Walesch S."/>
            <person name="Walt C."/>
            <person name="Boldt J."/>
            <person name="Bunk B."/>
            <person name="Haeckl F.J.F.P.J."/>
            <person name="Gunesch A.P."/>
            <person name="Birkelbach J."/>
            <person name="Nuebel U."/>
            <person name="Pietschmann T."/>
            <person name="Bach T."/>
            <person name="Mueller R."/>
        </authorList>
    </citation>
    <scope>NUCLEOTIDE SEQUENCE [LARGE SCALE GENOMIC DNA]</scope>
    <source>
        <strain evidence="1 2">MSr12523</strain>
    </source>
</reference>
<keyword evidence="2" id="KW-1185">Reference proteome</keyword>
<proteinExistence type="predicted"/>
<dbReference type="Proteomes" id="UP001379533">
    <property type="component" value="Chromosome"/>
</dbReference>
<evidence type="ECO:0000313" key="2">
    <source>
        <dbReference type="Proteomes" id="UP001379533"/>
    </source>
</evidence>
<evidence type="ECO:0000313" key="1">
    <source>
        <dbReference type="EMBL" id="WXA97933.1"/>
    </source>
</evidence>
<accession>A0ABZ2KGZ0</accession>
<dbReference type="Gene3D" id="3.40.50.2000">
    <property type="entry name" value="Glycogen Phosphorylase B"/>
    <property type="match status" value="2"/>
</dbReference>
<dbReference type="CDD" id="cd03801">
    <property type="entry name" value="GT4_PimA-like"/>
    <property type="match status" value="1"/>
</dbReference>
<protein>
    <submittedName>
        <fullName evidence="1">Glycosyltransferase family 4 protein</fullName>
    </submittedName>
</protein>
<dbReference type="EMBL" id="CP089982">
    <property type="protein sequence ID" value="WXA97933.1"/>
    <property type="molecule type" value="Genomic_DNA"/>
</dbReference>
<dbReference type="SUPFAM" id="SSF53756">
    <property type="entry name" value="UDP-Glycosyltransferase/glycogen phosphorylase"/>
    <property type="match status" value="1"/>
</dbReference>
<organism evidence="1 2">
    <name type="scientific">Pendulispora brunnea</name>
    <dbReference type="NCBI Taxonomy" id="2905690"/>
    <lineage>
        <taxon>Bacteria</taxon>
        <taxon>Pseudomonadati</taxon>
        <taxon>Myxococcota</taxon>
        <taxon>Myxococcia</taxon>
        <taxon>Myxococcales</taxon>
        <taxon>Sorangiineae</taxon>
        <taxon>Pendulisporaceae</taxon>
        <taxon>Pendulispora</taxon>
    </lineage>
</organism>
<dbReference type="Pfam" id="PF13692">
    <property type="entry name" value="Glyco_trans_1_4"/>
    <property type="match status" value="1"/>
</dbReference>
<name>A0ABZ2KGZ0_9BACT</name>
<gene>
    <name evidence="1" type="ORF">LZC95_13960</name>
</gene>
<dbReference type="RefSeq" id="WP_394848551.1">
    <property type="nucleotide sequence ID" value="NZ_CP089982.1"/>
</dbReference>